<feature type="region of interest" description="Disordered" evidence="1">
    <location>
        <begin position="1"/>
        <end position="55"/>
    </location>
</feature>
<organism evidence="2 3">
    <name type="scientific">Australozyma saopauloensis</name>
    <dbReference type="NCBI Taxonomy" id="291208"/>
    <lineage>
        <taxon>Eukaryota</taxon>
        <taxon>Fungi</taxon>
        <taxon>Dikarya</taxon>
        <taxon>Ascomycota</taxon>
        <taxon>Saccharomycotina</taxon>
        <taxon>Pichiomycetes</taxon>
        <taxon>Metschnikowiaceae</taxon>
        <taxon>Australozyma</taxon>
    </lineage>
</organism>
<dbReference type="InterPro" id="IPR028364">
    <property type="entry name" value="Ribosomal_uL1/biogenesis"/>
</dbReference>
<gene>
    <name evidence="2" type="ORF">PUMCH_002927</name>
</gene>
<feature type="compositionally biased region" description="Low complexity" evidence="1">
    <location>
        <begin position="32"/>
        <end position="41"/>
    </location>
</feature>
<dbReference type="Gene3D" id="3.40.50.790">
    <property type="match status" value="1"/>
</dbReference>
<evidence type="ECO:0000313" key="2">
    <source>
        <dbReference type="EMBL" id="WPK25606.1"/>
    </source>
</evidence>
<dbReference type="RefSeq" id="XP_062877988.1">
    <property type="nucleotide sequence ID" value="XM_063021918.1"/>
</dbReference>
<dbReference type="SUPFAM" id="SSF56808">
    <property type="entry name" value="Ribosomal protein L1"/>
    <property type="match status" value="1"/>
</dbReference>
<dbReference type="CDD" id="cd00403">
    <property type="entry name" value="Ribosomal_L1"/>
    <property type="match status" value="1"/>
</dbReference>
<dbReference type="GeneID" id="88173991"/>
<protein>
    <recommendedName>
        <fullName evidence="4">Proteasome-interacting protein CIC1</fullName>
    </recommendedName>
</protein>
<sequence>MAKKSKTTASPKTPGEKKRGSSVEGTPSKQNTKSPKTPAKSPKQKKQTAAVSAVTEKEFGYVSKKQATKAIDELKKYLERSKAEAPKNGKSDIFEDADEEDHDDNTNLYLKFDFKKYFSDRAVLKPKLIALSHPYMSKGLDFKTCLFVRDNLIQNDEDLEKLESAEVPTLKKVLTLSQLKTIYKTYEKRFELLDEYDLFVADDAVFSSIPNTLGKTFYDQTSKFPRVVRLTSTKNPKVLSTTTLLNHIQKALSSSAYLPPVGTELTIRVGSLDSKFTTEQLLANIQDVLKEFPEKDLVTVGLATTQLPTLPLFYTDKIYGDQDVLENVKETEVEEEEDDAYTKALLELADEETVAEVLGKKFRESRKRRKLADGKVSKA</sequence>
<dbReference type="KEGG" id="asau:88173991"/>
<name>A0AAX4HB38_9ASCO</name>
<dbReference type="InterPro" id="IPR023674">
    <property type="entry name" value="Ribosomal_uL1-like"/>
</dbReference>
<keyword evidence="3" id="KW-1185">Reference proteome</keyword>
<dbReference type="Pfam" id="PF00687">
    <property type="entry name" value="Ribosomal_L1"/>
    <property type="match status" value="1"/>
</dbReference>
<accession>A0AAX4HB38</accession>
<dbReference type="AlphaFoldDB" id="A0AAX4HB38"/>
<dbReference type="InterPro" id="IPR016095">
    <property type="entry name" value="Ribosomal_uL1_3-a/b-sand"/>
</dbReference>
<dbReference type="EMBL" id="CP138896">
    <property type="protein sequence ID" value="WPK25606.1"/>
    <property type="molecule type" value="Genomic_DNA"/>
</dbReference>
<proteinExistence type="predicted"/>
<evidence type="ECO:0000256" key="1">
    <source>
        <dbReference type="SAM" id="MobiDB-lite"/>
    </source>
</evidence>
<evidence type="ECO:0000313" key="3">
    <source>
        <dbReference type="Proteomes" id="UP001338582"/>
    </source>
</evidence>
<evidence type="ECO:0008006" key="4">
    <source>
        <dbReference type="Google" id="ProtNLM"/>
    </source>
</evidence>
<dbReference type="Proteomes" id="UP001338582">
    <property type="component" value="Chromosome 3"/>
</dbReference>
<reference evidence="2 3" key="1">
    <citation type="submission" date="2023-10" db="EMBL/GenBank/DDBJ databases">
        <title>Draft Genome Sequence of Candida saopaulonensis from a very Premature Infant with Sepsis.</title>
        <authorList>
            <person name="Ning Y."/>
            <person name="Dai R."/>
            <person name="Xiao M."/>
            <person name="Xu Y."/>
            <person name="Yan Q."/>
            <person name="Zhang L."/>
        </authorList>
    </citation>
    <scope>NUCLEOTIDE SEQUENCE [LARGE SCALE GENOMIC DNA]</scope>
    <source>
        <strain evidence="2 3">19XY460</strain>
    </source>
</reference>